<dbReference type="RefSeq" id="WP_003502571.1">
    <property type="nucleotide sequence ID" value="NZ_CABHNX010000202.1"/>
</dbReference>
<dbReference type="SUPFAM" id="SSF46785">
    <property type="entry name" value="Winged helix' DNA-binding domain"/>
    <property type="match status" value="1"/>
</dbReference>
<reference evidence="6" key="1">
    <citation type="journal article" date="2022" name="Cell Host Microbe">
        <title>Colonization of the live biotherapeutic product VE303 and modulation of the microbiota and metabolites in healthy volunteers.</title>
        <authorList>
            <person name="Dsouza M."/>
            <person name="Menon R."/>
            <person name="Crossette E."/>
            <person name="Bhattarai S.K."/>
            <person name="Schneider J."/>
            <person name="Kim Y.G."/>
            <person name="Reddy S."/>
            <person name="Caballero S."/>
            <person name="Felix C."/>
            <person name="Cornacchione L."/>
            <person name="Hendrickson J."/>
            <person name="Watson A.R."/>
            <person name="Minot S.S."/>
            <person name="Greenfield N."/>
            <person name="Schopf L."/>
            <person name="Szabady R."/>
            <person name="Patarroyo J."/>
            <person name="Smith W."/>
            <person name="Harrison P."/>
            <person name="Kuijper E.J."/>
            <person name="Kelly C.P."/>
            <person name="Olle B."/>
            <person name="Bobilev D."/>
            <person name="Silber J.L."/>
            <person name="Bucci V."/>
            <person name="Roberts B."/>
            <person name="Faith J."/>
            <person name="Norman J.M."/>
        </authorList>
    </citation>
    <scope>NUCLEOTIDE SEQUENCE</scope>
    <source>
        <strain evidence="6">VE303-04</strain>
    </source>
</reference>
<dbReference type="InterPro" id="IPR036390">
    <property type="entry name" value="WH_DNA-bd_sf"/>
</dbReference>
<dbReference type="Proteomes" id="UP001203136">
    <property type="component" value="Unassembled WGS sequence"/>
</dbReference>
<proteinExistence type="inferred from homology"/>
<dbReference type="InterPro" id="IPR036388">
    <property type="entry name" value="WH-like_DNA-bd_sf"/>
</dbReference>
<dbReference type="PROSITE" id="PS50931">
    <property type="entry name" value="HTH_LYSR"/>
    <property type="match status" value="1"/>
</dbReference>
<dbReference type="GO" id="GO:0000976">
    <property type="term" value="F:transcription cis-regulatory region binding"/>
    <property type="evidence" value="ECO:0007669"/>
    <property type="project" value="TreeGrafter"/>
</dbReference>
<feature type="domain" description="HTH lysR-type" evidence="5">
    <location>
        <begin position="1"/>
        <end position="58"/>
    </location>
</feature>
<evidence type="ECO:0000256" key="1">
    <source>
        <dbReference type="ARBA" id="ARBA00009437"/>
    </source>
</evidence>
<evidence type="ECO:0000256" key="3">
    <source>
        <dbReference type="ARBA" id="ARBA00023125"/>
    </source>
</evidence>
<gene>
    <name evidence="6" type="ORF">K5I21_19215</name>
</gene>
<comment type="caution">
    <text evidence="6">The sequence shown here is derived from an EMBL/GenBank/DDBJ whole genome shotgun (WGS) entry which is preliminary data.</text>
</comment>
<dbReference type="Pfam" id="PF00126">
    <property type="entry name" value="HTH_1"/>
    <property type="match status" value="1"/>
</dbReference>
<dbReference type="Pfam" id="PF03466">
    <property type="entry name" value="LysR_substrate"/>
    <property type="match status" value="1"/>
</dbReference>
<keyword evidence="2" id="KW-0805">Transcription regulation</keyword>
<comment type="similarity">
    <text evidence="1">Belongs to the LysR transcriptional regulatory family.</text>
</comment>
<evidence type="ECO:0000256" key="4">
    <source>
        <dbReference type="ARBA" id="ARBA00023163"/>
    </source>
</evidence>
<evidence type="ECO:0000259" key="5">
    <source>
        <dbReference type="PROSITE" id="PS50931"/>
    </source>
</evidence>
<dbReference type="EMBL" id="JAINVB010000001">
    <property type="protein sequence ID" value="MCK0087959.1"/>
    <property type="molecule type" value="Genomic_DNA"/>
</dbReference>
<name>A0AAW5F7U2_CLOSY</name>
<dbReference type="InterPro" id="IPR005119">
    <property type="entry name" value="LysR_subst-bd"/>
</dbReference>
<dbReference type="Gene3D" id="1.10.10.10">
    <property type="entry name" value="Winged helix-like DNA-binding domain superfamily/Winged helix DNA-binding domain"/>
    <property type="match status" value="1"/>
</dbReference>
<evidence type="ECO:0000313" key="6">
    <source>
        <dbReference type="EMBL" id="MCK0087959.1"/>
    </source>
</evidence>
<dbReference type="PANTHER" id="PTHR30126:SF39">
    <property type="entry name" value="HTH-TYPE TRANSCRIPTIONAL REGULATOR CYSL"/>
    <property type="match status" value="1"/>
</dbReference>
<accession>A0AAW5F7U2</accession>
<keyword evidence="4" id="KW-0804">Transcription</keyword>
<dbReference type="GO" id="GO:0003700">
    <property type="term" value="F:DNA-binding transcription factor activity"/>
    <property type="evidence" value="ECO:0007669"/>
    <property type="project" value="InterPro"/>
</dbReference>
<sequence>MTIRHLQIFVAVADCGKMRAAAERLHISQPSVSQAVRELESYYNIKLFERLSQRIYITETGKKLLPYARHIIDSFETMEGFINDTSSGNVIRVGGSVSVGTRLLPPMIKSLENEVPDVDVCVIVDNTAAIEGKIQRSELDIAVVEGIVRSDELVKKDIYDDELVLVVGSEHELFNHPGIKLKELTKHALISRESGSVERNQFEQFLLEHDIKMKNKWSCSNTETIKKAVLNGEGIAILSRMVIEKEIAAGEVRVLNVENTRMKRKIKLIYHKNKYISQSMKQFIDICTDGRY</sequence>
<keyword evidence="3" id="KW-0238">DNA-binding</keyword>
<evidence type="ECO:0000256" key="2">
    <source>
        <dbReference type="ARBA" id="ARBA00023015"/>
    </source>
</evidence>
<organism evidence="6 7">
    <name type="scientific">Clostridium symbiosum</name>
    <name type="common">Bacteroides symbiosus</name>
    <dbReference type="NCBI Taxonomy" id="1512"/>
    <lineage>
        <taxon>Bacteria</taxon>
        <taxon>Bacillati</taxon>
        <taxon>Bacillota</taxon>
        <taxon>Clostridia</taxon>
        <taxon>Lachnospirales</taxon>
        <taxon>Lachnospiraceae</taxon>
        <taxon>Otoolea</taxon>
    </lineage>
</organism>
<protein>
    <submittedName>
        <fullName evidence="6">LysR family transcriptional regulator</fullName>
    </submittedName>
</protein>
<dbReference type="FunFam" id="1.10.10.10:FF:000001">
    <property type="entry name" value="LysR family transcriptional regulator"/>
    <property type="match status" value="1"/>
</dbReference>
<dbReference type="AlphaFoldDB" id="A0AAW5F7U2"/>
<dbReference type="SUPFAM" id="SSF53850">
    <property type="entry name" value="Periplasmic binding protein-like II"/>
    <property type="match status" value="1"/>
</dbReference>
<dbReference type="InterPro" id="IPR000847">
    <property type="entry name" value="LysR_HTH_N"/>
</dbReference>
<dbReference type="Gene3D" id="3.40.190.290">
    <property type="match status" value="1"/>
</dbReference>
<dbReference type="PANTHER" id="PTHR30126">
    <property type="entry name" value="HTH-TYPE TRANSCRIPTIONAL REGULATOR"/>
    <property type="match status" value="1"/>
</dbReference>
<dbReference type="PRINTS" id="PR00039">
    <property type="entry name" value="HTHLYSR"/>
</dbReference>
<evidence type="ECO:0000313" key="7">
    <source>
        <dbReference type="Proteomes" id="UP001203136"/>
    </source>
</evidence>